<dbReference type="PANTHER" id="PTHR42872">
    <property type="entry name" value="PROTEIN-GLUTAMATE METHYLESTERASE/PROTEIN-GLUTAMINE GLUTAMINASE"/>
    <property type="match status" value="1"/>
</dbReference>
<feature type="domain" description="CheB-type methylesterase" evidence="5">
    <location>
        <begin position="121"/>
        <end position="311"/>
    </location>
</feature>
<dbReference type="AlphaFoldDB" id="A0A9E5MNQ1"/>
<evidence type="ECO:0000313" key="7">
    <source>
        <dbReference type="Proteomes" id="UP000787472"/>
    </source>
</evidence>
<dbReference type="Pfam" id="PF01339">
    <property type="entry name" value="CheB_methylest"/>
    <property type="match status" value="1"/>
</dbReference>
<dbReference type="PROSITE" id="PS50122">
    <property type="entry name" value="CHEB"/>
    <property type="match status" value="1"/>
</dbReference>
<dbReference type="InterPro" id="IPR000673">
    <property type="entry name" value="Sig_transdc_resp-reg_Me-estase"/>
</dbReference>
<feature type="active site" evidence="4">
    <location>
        <position position="253"/>
    </location>
</feature>
<dbReference type="Gene3D" id="3.40.50.180">
    <property type="entry name" value="Methylesterase CheB, C-terminal domain"/>
    <property type="match status" value="1"/>
</dbReference>
<dbReference type="GO" id="GO:0006935">
    <property type="term" value="P:chemotaxis"/>
    <property type="evidence" value="ECO:0007669"/>
    <property type="project" value="UniProtKB-UniRule"/>
</dbReference>
<dbReference type="RefSeq" id="WP_167190660.1">
    <property type="nucleotide sequence ID" value="NZ_JAAONZ010000018.1"/>
</dbReference>
<evidence type="ECO:0000313" key="6">
    <source>
        <dbReference type="EMBL" id="NHO67626.1"/>
    </source>
</evidence>
<dbReference type="EMBL" id="JAAONZ010000018">
    <property type="protein sequence ID" value="NHO67626.1"/>
    <property type="molecule type" value="Genomic_DNA"/>
</dbReference>
<dbReference type="GO" id="GO:0005737">
    <property type="term" value="C:cytoplasm"/>
    <property type="evidence" value="ECO:0007669"/>
    <property type="project" value="InterPro"/>
</dbReference>
<keyword evidence="7" id="KW-1185">Reference proteome</keyword>
<sequence>MTTRVLQVGLLVESAAQLNVLRHLVHESGHKVAVTLLLDDFGQQRERLAGLLVDAWLIILPQEGDCGAAVDGWLEQLTQPVMIDDGKHSHPGDEGYDAWRRRVLKKLQQLQGAINLAQHPAAVAENIWVLAASTGGPEAVRDFFKALPDKLDIGFVYVQHMNVGFEQSLVDMLNRNSAYPAYPLADGDVLKAGATAIIANDQWMDFFSNGTVTARSESWPGCYSPSIDQVFANMARCFGARCNVIVFSGMGNDGANGARLIYQQGGQVWAQDPSSCTVASMPDMVIASEVVSVVATPAELAERLGEYMQPQHLQS</sequence>
<reference evidence="6" key="1">
    <citation type="submission" date="2020-03" db="EMBL/GenBank/DDBJ databases">
        <authorList>
            <person name="Guo F."/>
        </authorList>
    </citation>
    <scope>NUCLEOTIDE SEQUENCE</scope>
    <source>
        <strain evidence="6">JCM 30134</strain>
    </source>
</reference>
<dbReference type="InterPro" id="IPR035909">
    <property type="entry name" value="CheB_C"/>
</dbReference>
<evidence type="ECO:0000256" key="1">
    <source>
        <dbReference type="ARBA" id="ARBA00022801"/>
    </source>
</evidence>
<dbReference type="PANTHER" id="PTHR42872:SF6">
    <property type="entry name" value="PROTEIN-GLUTAMATE METHYLESTERASE_PROTEIN-GLUTAMINE GLUTAMINASE"/>
    <property type="match status" value="1"/>
</dbReference>
<accession>A0A9E5MNQ1</accession>
<proteinExistence type="predicted"/>
<protein>
    <recommendedName>
        <fullName evidence="2">protein-glutamate methylesterase</fullName>
        <ecNumber evidence="2">3.1.1.61</ecNumber>
    </recommendedName>
</protein>
<dbReference type="Proteomes" id="UP000787472">
    <property type="component" value="Unassembled WGS sequence"/>
</dbReference>
<dbReference type="GO" id="GO:0008984">
    <property type="term" value="F:protein-glutamate methylesterase activity"/>
    <property type="evidence" value="ECO:0007669"/>
    <property type="project" value="UniProtKB-EC"/>
</dbReference>
<name>A0A9E5MNQ1_9GAMM</name>
<feature type="active site" evidence="4">
    <location>
        <position position="160"/>
    </location>
</feature>
<evidence type="ECO:0000259" key="5">
    <source>
        <dbReference type="PROSITE" id="PS50122"/>
    </source>
</evidence>
<feature type="active site" evidence="4">
    <location>
        <position position="133"/>
    </location>
</feature>
<evidence type="ECO:0000256" key="3">
    <source>
        <dbReference type="ARBA" id="ARBA00048267"/>
    </source>
</evidence>
<keyword evidence="1 4" id="KW-0378">Hydrolase</keyword>
<organism evidence="6 7">
    <name type="scientific">Pseudomaricurvus hydrocarbonicus</name>
    <dbReference type="NCBI Taxonomy" id="1470433"/>
    <lineage>
        <taxon>Bacteria</taxon>
        <taxon>Pseudomonadati</taxon>
        <taxon>Pseudomonadota</taxon>
        <taxon>Gammaproteobacteria</taxon>
        <taxon>Cellvibrionales</taxon>
        <taxon>Cellvibrionaceae</taxon>
        <taxon>Pseudomaricurvus</taxon>
    </lineage>
</organism>
<dbReference type="SUPFAM" id="SSF52738">
    <property type="entry name" value="Methylesterase CheB, C-terminal domain"/>
    <property type="match status" value="1"/>
</dbReference>
<dbReference type="EC" id="3.1.1.61" evidence="2"/>
<dbReference type="GO" id="GO:0000156">
    <property type="term" value="F:phosphorelay response regulator activity"/>
    <property type="evidence" value="ECO:0007669"/>
    <property type="project" value="InterPro"/>
</dbReference>
<comment type="caution">
    <text evidence="6">The sequence shown here is derived from an EMBL/GenBank/DDBJ whole genome shotgun (WGS) entry which is preliminary data.</text>
</comment>
<dbReference type="CDD" id="cd16432">
    <property type="entry name" value="CheB_Rec"/>
    <property type="match status" value="1"/>
</dbReference>
<gene>
    <name evidence="6" type="ORF">G8770_18935</name>
</gene>
<evidence type="ECO:0000256" key="4">
    <source>
        <dbReference type="PROSITE-ProRule" id="PRU00050"/>
    </source>
</evidence>
<evidence type="ECO:0000256" key="2">
    <source>
        <dbReference type="ARBA" id="ARBA00039140"/>
    </source>
</evidence>
<keyword evidence="4" id="KW-0145">Chemotaxis</keyword>
<comment type="catalytic activity">
    <reaction evidence="3">
        <text>[protein]-L-glutamate 5-O-methyl ester + H2O = L-glutamyl-[protein] + methanol + H(+)</text>
        <dbReference type="Rhea" id="RHEA:23236"/>
        <dbReference type="Rhea" id="RHEA-COMP:10208"/>
        <dbReference type="Rhea" id="RHEA-COMP:10311"/>
        <dbReference type="ChEBI" id="CHEBI:15377"/>
        <dbReference type="ChEBI" id="CHEBI:15378"/>
        <dbReference type="ChEBI" id="CHEBI:17790"/>
        <dbReference type="ChEBI" id="CHEBI:29973"/>
        <dbReference type="ChEBI" id="CHEBI:82795"/>
        <dbReference type="EC" id="3.1.1.61"/>
    </reaction>
</comment>